<evidence type="ECO:0000313" key="9">
    <source>
        <dbReference type="Proteomes" id="UP000318199"/>
    </source>
</evidence>
<keyword evidence="5 6" id="KW-0472">Membrane</keyword>
<dbReference type="PANTHER" id="PTHR32322">
    <property type="entry name" value="INNER MEMBRANE TRANSPORTER"/>
    <property type="match status" value="1"/>
</dbReference>
<evidence type="ECO:0000256" key="1">
    <source>
        <dbReference type="ARBA" id="ARBA00004141"/>
    </source>
</evidence>
<feature type="transmembrane region" description="Helical" evidence="6">
    <location>
        <begin position="147"/>
        <end position="166"/>
    </location>
</feature>
<keyword evidence="9" id="KW-1185">Reference proteome</keyword>
<name>A0A562ZKC0_9BURK</name>
<feature type="transmembrane region" description="Helical" evidence="6">
    <location>
        <begin position="68"/>
        <end position="89"/>
    </location>
</feature>
<dbReference type="AlphaFoldDB" id="A0A562ZKC0"/>
<feature type="transmembrane region" description="Helical" evidence="6">
    <location>
        <begin position="203"/>
        <end position="226"/>
    </location>
</feature>
<sequence length="287" mass="30287">MNRSPNAWAFAPTALFVLLWSSGALFAKWGLAHASAFAFLALRFALALTVLSLLAGRRGRWLPRPGTRWRVAQTGLLLVGSYSACYFLALDHGVTPGVLATLLGVQPILTLVMTEPGLAPRRLLGLVLALGGLALVVYDSLSAARFGGAGLLFALAALLSMTWGTLLQKGSDQAPLDVLPLQYAVGLGVCVALLPAQHLRVEWSTGLMVSVAWMGLVITGATLLLYRLIQSGNLVNVTSLFYLVPAGTALLDWLVLGNRLAPLALAGMAAIVLGLIQVFRGPMPRPG</sequence>
<accession>A0A562ZKC0</accession>
<evidence type="ECO:0000256" key="5">
    <source>
        <dbReference type="ARBA" id="ARBA00023136"/>
    </source>
</evidence>
<dbReference type="RefSeq" id="WP_145894839.1">
    <property type="nucleotide sequence ID" value="NZ_VOBQ01000016.1"/>
</dbReference>
<feature type="transmembrane region" description="Helical" evidence="6">
    <location>
        <begin position="123"/>
        <end position="141"/>
    </location>
</feature>
<dbReference type="Proteomes" id="UP000318199">
    <property type="component" value="Unassembled WGS sequence"/>
</dbReference>
<dbReference type="Pfam" id="PF00892">
    <property type="entry name" value="EamA"/>
    <property type="match status" value="2"/>
</dbReference>
<feature type="domain" description="EamA" evidence="7">
    <location>
        <begin position="15"/>
        <end position="137"/>
    </location>
</feature>
<keyword evidence="3 6" id="KW-0812">Transmembrane</keyword>
<feature type="transmembrane region" description="Helical" evidence="6">
    <location>
        <begin position="233"/>
        <end position="254"/>
    </location>
</feature>
<comment type="caution">
    <text evidence="8">The sequence shown here is derived from an EMBL/GenBank/DDBJ whole genome shotgun (WGS) entry which is preliminary data.</text>
</comment>
<evidence type="ECO:0000256" key="6">
    <source>
        <dbReference type="SAM" id="Phobius"/>
    </source>
</evidence>
<comment type="subcellular location">
    <subcellularLocation>
        <location evidence="1">Membrane</location>
        <topology evidence="1">Multi-pass membrane protein</topology>
    </subcellularLocation>
</comment>
<evidence type="ECO:0000313" key="8">
    <source>
        <dbReference type="EMBL" id="TWO69029.1"/>
    </source>
</evidence>
<proteinExistence type="inferred from homology"/>
<feature type="transmembrane region" description="Helical" evidence="6">
    <location>
        <begin position="36"/>
        <end position="56"/>
    </location>
</feature>
<evidence type="ECO:0000256" key="4">
    <source>
        <dbReference type="ARBA" id="ARBA00022989"/>
    </source>
</evidence>
<protein>
    <submittedName>
        <fullName evidence="8">DMT family transporter</fullName>
    </submittedName>
</protein>
<reference evidence="8 9" key="1">
    <citation type="submission" date="2019-07" db="EMBL/GenBank/DDBJ databases">
        <title>Caenimonas sedimenti sp. nov., isolated from activated sludge.</title>
        <authorList>
            <person name="Xu J."/>
        </authorList>
    </citation>
    <scope>NUCLEOTIDE SEQUENCE [LARGE SCALE GENOMIC DNA]</scope>
    <source>
        <strain evidence="8 9">HX-9-20</strain>
    </source>
</reference>
<dbReference type="PANTHER" id="PTHR32322:SF2">
    <property type="entry name" value="EAMA DOMAIN-CONTAINING PROTEIN"/>
    <property type="match status" value="1"/>
</dbReference>
<feature type="domain" description="EamA" evidence="7">
    <location>
        <begin position="150"/>
        <end position="278"/>
    </location>
</feature>
<dbReference type="InterPro" id="IPR000620">
    <property type="entry name" value="EamA_dom"/>
</dbReference>
<dbReference type="OrthoDB" id="9809509at2"/>
<dbReference type="SUPFAM" id="SSF103481">
    <property type="entry name" value="Multidrug resistance efflux transporter EmrE"/>
    <property type="match status" value="2"/>
</dbReference>
<comment type="similarity">
    <text evidence="2">Belongs to the EamA transporter family.</text>
</comment>
<dbReference type="GO" id="GO:0016020">
    <property type="term" value="C:membrane"/>
    <property type="evidence" value="ECO:0007669"/>
    <property type="project" value="UniProtKB-SubCell"/>
</dbReference>
<dbReference type="EMBL" id="VOBQ01000016">
    <property type="protein sequence ID" value="TWO69029.1"/>
    <property type="molecule type" value="Genomic_DNA"/>
</dbReference>
<evidence type="ECO:0000256" key="2">
    <source>
        <dbReference type="ARBA" id="ARBA00007362"/>
    </source>
</evidence>
<keyword evidence="4 6" id="KW-1133">Transmembrane helix</keyword>
<dbReference type="InterPro" id="IPR037185">
    <property type="entry name" value="EmrE-like"/>
</dbReference>
<organism evidence="8 9">
    <name type="scientific">Caenimonas sedimenti</name>
    <dbReference type="NCBI Taxonomy" id="2596921"/>
    <lineage>
        <taxon>Bacteria</taxon>
        <taxon>Pseudomonadati</taxon>
        <taxon>Pseudomonadota</taxon>
        <taxon>Betaproteobacteria</taxon>
        <taxon>Burkholderiales</taxon>
        <taxon>Comamonadaceae</taxon>
        <taxon>Caenimonas</taxon>
    </lineage>
</organism>
<dbReference type="InterPro" id="IPR050638">
    <property type="entry name" value="AA-Vitamin_Transporters"/>
</dbReference>
<evidence type="ECO:0000256" key="3">
    <source>
        <dbReference type="ARBA" id="ARBA00022692"/>
    </source>
</evidence>
<evidence type="ECO:0000259" key="7">
    <source>
        <dbReference type="Pfam" id="PF00892"/>
    </source>
</evidence>
<feature type="transmembrane region" description="Helical" evidence="6">
    <location>
        <begin position="260"/>
        <end position="279"/>
    </location>
</feature>
<gene>
    <name evidence="8" type="ORF">FN976_20015</name>
</gene>